<evidence type="ECO:0000313" key="5">
    <source>
        <dbReference type="Proteomes" id="UP001152797"/>
    </source>
</evidence>
<evidence type="ECO:0000313" key="4">
    <source>
        <dbReference type="EMBL" id="CAL4784707.1"/>
    </source>
</evidence>
<dbReference type="EMBL" id="CAMXCT020002331">
    <property type="protein sequence ID" value="CAL1150770.1"/>
    <property type="molecule type" value="Genomic_DNA"/>
</dbReference>
<proteinExistence type="predicted"/>
<sequence>MGCGASAAPSGGAKYSERKSATASEDIARSSSPKGKAKAKAKGKAKSKGKNKVFEAKDVEWHLKNCLDSQFELVKTLREAYPFDENKKKTVHKRENVRSGGVDDLLKADNWGSVEITDIGPTRLHCDVCGVMMVDLYSAPENPFYVCRNCQRAGRKLELCLNCFRNKKHEKAFAAENGGKSIGTSSAAMALKKGNTRSATRDFYASEGGASSTGTDLVEEASKHMTSGTYEGHFEEEGGKRKVSYELFFSAKGDISGKGLSGNQVVEVNGTYRWDTLAYKPRVEWTEKHDWGTLSFSAFMEARNKEIEGDFAVSDGGRGTGYLKYKEPPEP</sequence>
<comment type="caution">
    <text evidence="2">The sequence shown here is derived from an EMBL/GenBank/DDBJ whole genome shotgun (WGS) entry which is preliminary data.</text>
</comment>
<dbReference type="EMBL" id="CAMXCT030002331">
    <property type="protein sequence ID" value="CAL4784707.1"/>
    <property type="molecule type" value="Genomic_DNA"/>
</dbReference>
<dbReference type="EMBL" id="CAMXCT010002331">
    <property type="protein sequence ID" value="CAI3997395.1"/>
    <property type="molecule type" value="Genomic_DNA"/>
</dbReference>
<evidence type="ECO:0000256" key="1">
    <source>
        <dbReference type="SAM" id="MobiDB-lite"/>
    </source>
</evidence>
<dbReference type="OrthoDB" id="427508at2759"/>
<evidence type="ECO:0000313" key="2">
    <source>
        <dbReference type="EMBL" id="CAI3997395.1"/>
    </source>
</evidence>
<evidence type="ECO:0000313" key="3">
    <source>
        <dbReference type="EMBL" id="CAL1150770.1"/>
    </source>
</evidence>
<keyword evidence="5" id="KW-1185">Reference proteome</keyword>
<feature type="compositionally biased region" description="Low complexity" evidence="1">
    <location>
        <begin position="1"/>
        <end position="13"/>
    </location>
</feature>
<protein>
    <submittedName>
        <fullName evidence="4">SH3 domain-containing protein</fullName>
    </submittedName>
</protein>
<gene>
    <name evidence="2" type="ORF">C1SCF055_LOCUS23781</name>
</gene>
<organism evidence="2">
    <name type="scientific">Cladocopium goreaui</name>
    <dbReference type="NCBI Taxonomy" id="2562237"/>
    <lineage>
        <taxon>Eukaryota</taxon>
        <taxon>Sar</taxon>
        <taxon>Alveolata</taxon>
        <taxon>Dinophyceae</taxon>
        <taxon>Suessiales</taxon>
        <taxon>Symbiodiniaceae</taxon>
        <taxon>Cladocopium</taxon>
    </lineage>
</organism>
<dbReference type="AlphaFoldDB" id="A0A9P1CTG8"/>
<reference evidence="2" key="1">
    <citation type="submission" date="2022-10" db="EMBL/GenBank/DDBJ databases">
        <authorList>
            <person name="Chen Y."/>
            <person name="Dougan E. K."/>
            <person name="Chan C."/>
            <person name="Rhodes N."/>
            <person name="Thang M."/>
        </authorList>
    </citation>
    <scope>NUCLEOTIDE SEQUENCE</scope>
</reference>
<reference evidence="3" key="2">
    <citation type="submission" date="2024-04" db="EMBL/GenBank/DDBJ databases">
        <authorList>
            <person name="Chen Y."/>
            <person name="Shah S."/>
            <person name="Dougan E. K."/>
            <person name="Thang M."/>
            <person name="Chan C."/>
        </authorList>
    </citation>
    <scope>NUCLEOTIDE SEQUENCE [LARGE SCALE GENOMIC DNA]</scope>
</reference>
<feature type="compositionally biased region" description="Basic residues" evidence="1">
    <location>
        <begin position="35"/>
        <end position="49"/>
    </location>
</feature>
<feature type="region of interest" description="Disordered" evidence="1">
    <location>
        <begin position="311"/>
        <end position="331"/>
    </location>
</feature>
<dbReference type="Proteomes" id="UP001152797">
    <property type="component" value="Unassembled WGS sequence"/>
</dbReference>
<feature type="region of interest" description="Disordered" evidence="1">
    <location>
        <begin position="1"/>
        <end position="49"/>
    </location>
</feature>
<accession>A0A9P1CTG8</accession>
<name>A0A9P1CTG8_9DINO</name>